<protein>
    <submittedName>
        <fullName evidence="1">Uncharacterized protein</fullName>
    </submittedName>
</protein>
<dbReference type="EMBL" id="BK015870">
    <property type="protein sequence ID" value="DAD70810.1"/>
    <property type="molecule type" value="Genomic_DNA"/>
</dbReference>
<organism evidence="1">
    <name type="scientific">Siphoviridae sp. ctKcB20</name>
    <dbReference type="NCBI Taxonomy" id="2827568"/>
    <lineage>
        <taxon>Viruses</taxon>
        <taxon>Duplodnaviria</taxon>
        <taxon>Heunggongvirae</taxon>
        <taxon>Uroviricota</taxon>
        <taxon>Caudoviricetes</taxon>
    </lineage>
</organism>
<evidence type="ECO:0000313" key="1">
    <source>
        <dbReference type="EMBL" id="DAD70810.1"/>
    </source>
</evidence>
<proteinExistence type="predicted"/>
<name>A0A8S5LLN6_9CAUD</name>
<accession>A0A8S5LLN6</accession>
<reference evidence="1" key="1">
    <citation type="journal article" date="2021" name="Proc. Natl. Acad. Sci. U.S.A.">
        <title>A Catalog of Tens of Thousands of Viruses from Human Metagenomes Reveals Hidden Associations with Chronic Diseases.</title>
        <authorList>
            <person name="Tisza M.J."/>
            <person name="Buck C.B."/>
        </authorList>
    </citation>
    <scope>NUCLEOTIDE SEQUENCE</scope>
    <source>
        <strain evidence="1">CtKcB20</strain>
    </source>
</reference>
<sequence length="188" mass="21991">MKARFSVITNNQCFTMSQTLSRKWNETQIKSWLNMAQYIHPRIDSYIYVKNKHYYTMKKSDIPTRLLVSGNINEWKKSLYYNVQYCRIVEDNASDNMSIEMDGQWVDSSRFLNICGDSPRVFTIKRPDGCEGCICRLRLEYDAGYSIEKNRVITHPSGLSVIDCKSTDAAMSQEEIDKWMLEYEIISS</sequence>